<evidence type="ECO:0000313" key="2">
    <source>
        <dbReference type="Proteomes" id="UP000824236"/>
    </source>
</evidence>
<reference evidence="1" key="1">
    <citation type="journal article" date="2021" name="PeerJ">
        <title>Extensive microbial diversity within the chicken gut microbiome revealed by metagenomics and culture.</title>
        <authorList>
            <person name="Gilroy R."/>
            <person name="Ravi A."/>
            <person name="Getino M."/>
            <person name="Pursley I."/>
            <person name="Horton D.L."/>
            <person name="Alikhan N.F."/>
            <person name="Baker D."/>
            <person name="Gharbi K."/>
            <person name="Hall N."/>
            <person name="Watson M."/>
            <person name="Adriaenssens E.M."/>
            <person name="Foster-Nyarko E."/>
            <person name="Jarju S."/>
            <person name="Secka A."/>
            <person name="Antonio M."/>
            <person name="Oren A."/>
            <person name="Chaudhuri R.R."/>
            <person name="La Ragione R."/>
            <person name="Hildebrand F."/>
            <person name="Pallen M.J."/>
        </authorList>
    </citation>
    <scope>NUCLEOTIDE SEQUENCE</scope>
    <source>
        <strain evidence="1">B3-3758</strain>
    </source>
</reference>
<sequence length="149" mass="16598">MEDKGSLNIHINIYGGTNQILPNATKAAQYFHRDAELTVKPALAEDPHPWTSEDESRLSLYIEEGEHLPTYVATLSACTTAQQVGEAVAEMCVNEPKLDGELIAKERFIRLLLPFLVKVEKGKGIDNLRVNINNAWLSRKKQLKKASLG</sequence>
<reference evidence="1" key="2">
    <citation type="submission" date="2021-04" db="EMBL/GenBank/DDBJ databases">
        <authorList>
            <person name="Gilroy R."/>
        </authorList>
    </citation>
    <scope>NUCLEOTIDE SEQUENCE</scope>
    <source>
        <strain evidence="1">B3-3758</strain>
    </source>
</reference>
<dbReference type="EMBL" id="JAHLFO010000088">
    <property type="protein sequence ID" value="MBU3814125.1"/>
    <property type="molecule type" value="Genomic_DNA"/>
</dbReference>
<evidence type="ECO:0000313" key="1">
    <source>
        <dbReference type="EMBL" id="MBU3814125.1"/>
    </source>
</evidence>
<comment type="caution">
    <text evidence="1">The sequence shown here is derived from an EMBL/GenBank/DDBJ whole genome shotgun (WGS) entry which is preliminary data.</text>
</comment>
<proteinExistence type="predicted"/>
<accession>A0A9E2NNK9</accession>
<protein>
    <submittedName>
        <fullName evidence="1">Uncharacterized protein</fullName>
    </submittedName>
</protein>
<name>A0A9E2NNK9_9BACE</name>
<dbReference type="Proteomes" id="UP000824236">
    <property type="component" value="Unassembled WGS sequence"/>
</dbReference>
<dbReference type="AlphaFoldDB" id="A0A9E2NNK9"/>
<organism evidence="1 2">
    <name type="scientific">Candidatus Bacteroides intestinipullorum</name>
    <dbReference type="NCBI Taxonomy" id="2838471"/>
    <lineage>
        <taxon>Bacteria</taxon>
        <taxon>Pseudomonadati</taxon>
        <taxon>Bacteroidota</taxon>
        <taxon>Bacteroidia</taxon>
        <taxon>Bacteroidales</taxon>
        <taxon>Bacteroidaceae</taxon>
        <taxon>Bacteroides</taxon>
    </lineage>
</organism>
<gene>
    <name evidence="1" type="ORF">H9791_06385</name>
</gene>